<comment type="caution">
    <text evidence="6">The sequence shown here is derived from an EMBL/GenBank/DDBJ whole genome shotgun (WGS) entry which is preliminary data.</text>
</comment>
<evidence type="ECO:0000256" key="2">
    <source>
        <dbReference type="ARBA" id="ARBA00022692"/>
    </source>
</evidence>
<keyword evidence="3 5" id="KW-1133">Transmembrane helix</keyword>
<evidence type="ECO:0000256" key="5">
    <source>
        <dbReference type="SAM" id="Phobius"/>
    </source>
</evidence>
<organism evidence="6 7">
    <name type="scientific">Mucilaginibacter arboris</name>
    <dbReference type="NCBI Taxonomy" id="2682090"/>
    <lineage>
        <taxon>Bacteria</taxon>
        <taxon>Pseudomonadati</taxon>
        <taxon>Bacteroidota</taxon>
        <taxon>Sphingobacteriia</taxon>
        <taxon>Sphingobacteriales</taxon>
        <taxon>Sphingobacteriaceae</taxon>
        <taxon>Mucilaginibacter</taxon>
    </lineage>
</organism>
<keyword evidence="4 5" id="KW-0472">Membrane</keyword>
<dbReference type="Pfam" id="PF07681">
    <property type="entry name" value="DoxX"/>
    <property type="match status" value="1"/>
</dbReference>
<reference evidence="6 7" key="1">
    <citation type="submission" date="2019-12" db="EMBL/GenBank/DDBJ databases">
        <title>Mucilaginibacter sp. HMF7410 genome sequencing and assembly.</title>
        <authorList>
            <person name="Kang H."/>
            <person name="Cha I."/>
            <person name="Kim H."/>
            <person name="Joh K."/>
        </authorList>
    </citation>
    <scope>NUCLEOTIDE SEQUENCE [LARGE SCALE GENOMIC DNA]</scope>
    <source>
        <strain evidence="6 7">HMF7410</strain>
    </source>
</reference>
<feature type="transmembrane region" description="Helical" evidence="5">
    <location>
        <begin position="118"/>
        <end position="141"/>
    </location>
</feature>
<dbReference type="RefSeq" id="WP_157563838.1">
    <property type="nucleotide sequence ID" value="NZ_WPIK01000002.1"/>
</dbReference>
<dbReference type="AlphaFoldDB" id="A0A7K1SSV8"/>
<evidence type="ECO:0000313" key="6">
    <source>
        <dbReference type="EMBL" id="MVN20375.1"/>
    </source>
</evidence>
<dbReference type="Proteomes" id="UP000462014">
    <property type="component" value="Unassembled WGS sequence"/>
</dbReference>
<accession>A0A7K1SSV8</accession>
<evidence type="ECO:0000256" key="1">
    <source>
        <dbReference type="ARBA" id="ARBA00004141"/>
    </source>
</evidence>
<protein>
    <submittedName>
        <fullName evidence="6">DoxX family membrane protein</fullName>
    </submittedName>
</protein>
<feature type="transmembrane region" description="Helical" evidence="5">
    <location>
        <begin position="89"/>
        <end position="106"/>
    </location>
</feature>
<evidence type="ECO:0000256" key="4">
    <source>
        <dbReference type="ARBA" id="ARBA00023136"/>
    </source>
</evidence>
<sequence length="149" mass="16895">MKMFAKIQNWGDSHHPKWLDFFRITLGLVLFWKGIAFILNLNALTAYLIESRIDDTFGMSLSMSLLAHLIITLHLLGGFCIAFGINTRLFCLLNLPVLIVAVFFVNMQEVVFRPYAELWLSVFVLLLLICFLVEGNGVLFVGQGKEKAV</sequence>
<keyword evidence="2 5" id="KW-0812">Transmembrane</keyword>
<feature type="transmembrane region" description="Helical" evidence="5">
    <location>
        <begin position="61"/>
        <end position="82"/>
    </location>
</feature>
<dbReference type="InterPro" id="IPR032808">
    <property type="entry name" value="DoxX"/>
</dbReference>
<name>A0A7K1SSV8_9SPHI</name>
<evidence type="ECO:0000313" key="7">
    <source>
        <dbReference type="Proteomes" id="UP000462014"/>
    </source>
</evidence>
<dbReference type="GO" id="GO:0016020">
    <property type="term" value="C:membrane"/>
    <property type="evidence" value="ECO:0007669"/>
    <property type="project" value="UniProtKB-SubCell"/>
</dbReference>
<keyword evidence="7" id="KW-1185">Reference proteome</keyword>
<evidence type="ECO:0000256" key="3">
    <source>
        <dbReference type="ARBA" id="ARBA00022989"/>
    </source>
</evidence>
<feature type="transmembrane region" description="Helical" evidence="5">
    <location>
        <begin position="21"/>
        <end position="49"/>
    </location>
</feature>
<gene>
    <name evidence="6" type="ORF">GO621_02350</name>
</gene>
<comment type="subcellular location">
    <subcellularLocation>
        <location evidence="1">Membrane</location>
        <topology evidence="1">Multi-pass membrane protein</topology>
    </subcellularLocation>
</comment>
<proteinExistence type="predicted"/>
<dbReference type="EMBL" id="WPIK01000002">
    <property type="protein sequence ID" value="MVN20375.1"/>
    <property type="molecule type" value="Genomic_DNA"/>
</dbReference>